<dbReference type="RefSeq" id="WP_200345354.1">
    <property type="nucleotide sequence ID" value="NZ_NRSJ01000007.1"/>
</dbReference>
<dbReference type="InterPro" id="IPR024047">
    <property type="entry name" value="MM3350-like_sf"/>
</dbReference>
<proteinExistence type="predicted"/>
<dbReference type="Gene3D" id="3.10.290.30">
    <property type="entry name" value="MM3350-like"/>
    <property type="match status" value="1"/>
</dbReference>
<dbReference type="InterPro" id="IPR012912">
    <property type="entry name" value="Plasmid_pRiA4b_Orf3-like"/>
</dbReference>
<sequence>MILTFDIKLLPAPEMPPPWKATIALDAASTLEDLHLAIQRAVRFDNDHLYDFYIARTPYSRKRVRFNDENLTGGELGSRAIESLLPLPKGRRLFYLFDFGDSWRFQVSRTRHKPYEPAPGVEYPQLIAEQGERPQQYPHLEE</sequence>
<dbReference type="SUPFAM" id="SSF159941">
    <property type="entry name" value="MM3350-like"/>
    <property type="match status" value="1"/>
</dbReference>
<feature type="domain" description="Plasmid pRiA4b Orf3-like" evidence="1">
    <location>
        <begin position="22"/>
        <end position="135"/>
    </location>
</feature>
<gene>
    <name evidence="2" type="ORF">CKO40_06375</name>
</gene>
<comment type="caution">
    <text evidence="2">The sequence shown here is derived from an EMBL/GenBank/DDBJ whole genome shotgun (WGS) entry which is preliminary data.</text>
</comment>
<evidence type="ECO:0000313" key="3">
    <source>
        <dbReference type="Proteomes" id="UP001296776"/>
    </source>
</evidence>
<name>A0AAJ0U2P7_9GAMM</name>
<protein>
    <recommendedName>
        <fullName evidence="1">Plasmid pRiA4b Orf3-like domain-containing protein</fullName>
    </recommendedName>
</protein>
<dbReference type="EMBL" id="NRSJ01000007">
    <property type="protein sequence ID" value="MBK1704183.1"/>
    <property type="molecule type" value="Genomic_DNA"/>
</dbReference>
<evidence type="ECO:0000313" key="2">
    <source>
        <dbReference type="EMBL" id="MBK1704183.1"/>
    </source>
</evidence>
<evidence type="ECO:0000259" key="1">
    <source>
        <dbReference type="Pfam" id="PF07929"/>
    </source>
</evidence>
<dbReference type="AlphaFoldDB" id="A0AAJ0U2P7"/>
<reference evidence="2" key="2">
    <citation type="journal article" date="2020" name="Microorganisms">
        <title>Osmotic Adaptation and Compatible Solute Biosynthesis of Phototrophic Bacteria as Revealed from Genome Analyses.</title>
        <authorList>
            <person name="Imhoff J.F."/>
            <person name="Rahn T."/>
            <person name="Kunzel S."/>
            <person name="Keller A."/>
            <person name="Neulinger S.C."/>
        </authorList>
    </citation>
    <scope>NUCLEOTIDE SEQUENCE</scope>
    <source>
        <strain evidence="2">DSM 11080</strain>
    </source>
</reference>
<reference evidence="2" key="1">
    <citation type="submission" date="2017-08" db="EMBL/GenBank/DDBJ databases">
        <authorList>
            <person name="Imhoff J.F."/>
            <person name="Rahn T."/>
            <person name="Kuenzel S."/>
            <person name="Neulinger S.C."/>
        </authorList>
    </citation>
    <scope>NUCLEOTIDE SEQUENCE</scope>
    <source>
        <strain evidence="2">DSM 11080</strain>
    </source>
</reference>
<organism evidence="2 3">
    <name type="scientific">Halochromatium glycolicum</name>
    <dbReference type="NCBI Taxonomy" id="85075"/>
    <lineage>
        <taxon>Bacteria</taxon>
        <taxon>Pseudomonadati</taxon>
        <taxon>Pseudomonadota</taxon>
        <taxon>Gammaproteobacteria</taxon>
        <taxon>Chromatiales</taxon>
        <taxon>Chromatiaceae</taxon>
        <taxon>Halochromatium</taxon>
    </lineage>
</organism>
<dbReference type="Pfam" id="PF07929">
    <property type="entry name" value="PRiA4_ORF3"/>
    <property type="match status" value="1"/>
</dbReference>
<dbReference type="Proteomes" id="UP001296776">
    <property type="component" value="Unassembled WGS sequence"/>
</dbReference>
<accession>A0AAJ0U2P7</accession>
<keyword evidence="3" id="KW-1185">Reference proteome</keyword>